<proteinExistence type="predicted"/>
<protein>
    <submittedName>
        <fullName evidence="2">Uncharacterized protein</fullName>
    </submittedName>
</protein>
<sequence>MNDDDSVEPEPQEEQSKSNAHEKVIREEGNSLSGLHPALSMPYVYGGLGAELAEWAADLYRPEIDLSRFVFDIAPVGLAVADMVHKQMAEMAGFRDFVRTAMEPLALHFRQQWIEAFESFAEIRKRIYPENLHAATPSIEVFEKLLIDEGIPLMWVPGPKVVEALIGAPDAAARRRIIGRRWKGIVSDCEAVLTSIDHPGLAEPCEFARSCVDALRDGHANPAQALAANLLDTLMRNHFDSASRVKLTKNEFKKKGVKFNLDDYSIRVAFTFAPVWYAHTEYWPKNGDPIPGSFGRHPSAHGVSRVQYKRVNAVMALMLVTSVLKFCDLELER</sequence>
<reference evidence="2 3" key="1">
    <citation type="submission" date="2020-03" db="EMBL/GenBank/DDBJ databases">
        <title>Draft genome of Streptomyces sp. ventii, isolated from the Axial Seamount in the Pacific Ocean, and resequencing of the two type strains Streptomyces lonarensis strain NCL 716 and Streptomyces bohaiensis strain 11A07.</title>
        <authorList>
            <person name="Loughran R.M."/>
            <person name="Pfannmuller K.M."/>
            <person name="Wasson B.J."/>
            <person name="Deadmond M.C."/>
            <person name="Paddock B.E."/>
            <person name="Koyack M.J."/>
            <person name="Gallegos D.A."/>
            <person name="Mitchell E.A."/>
            <person name="Ushijima B."/>
            <person name="Saw J.H."/>
            <person name="Mcphail K.L."/>
            <person name="Videau P."/>
        </authorList>
    </citation>
    <scope>NUCLEOTIDE SEQUENCE [LARGE SCALE GENOMIC DNA]</scope>
    <source>
        <strain evidence="2 3">NCL716</strain>
    </source>
</reference>
<keyword evidence="3" id="KW-1185">Reference proteome</keyword>
<dbReference type="Proteomes" id="UP000578686">
    <property type="component" value="Unassembled WGS sequence"/>
</dbReference>
<feature type="region of interest" description="Disordered" evidence="1">
    <location>
        <begin position="1"/>
        <end position="22"/>
    </location>
</feature>
<comment type="caution">
    <text evidence="2">The sequence shown here is derived from an EMBL/GenBank/DDBJ whole genome shotgun (WGS) entry which is preliminary data.</text>
</comment>
<name>A0A7X6CZP3_9ACTN</name>
<gene>
    <name evidence="2" type="ORF">HCN56_07940</name>
</gene>
<dbReference type="RefSeq" id="WP_167968791.1">
    <property type="nucleotide sequence ID" value="NZ_BHZG01000177.1"/>
</dbReference>
<feature type="compositionally biased region" description="Acidic residues" evidence="1">
    <location>
        <begin position="1"/>
        <end position="13"/>
    </location>
</feature>
<organism evidence="2 3">
    <name type="scientific">Streptomyces lonarensis</name>
    <dbReference type="NCBI Taxonomy" id="700599"/>
    <lineage>
        <taxon>Bacteria</taxon>
        <taxon>Bacillati</taxon>
        <taxon>Actinomycetota</taxon>
        <taxon>Actinomycetes</taxon>
        <taxon>Kitasatosporales</taxon>
        <taxon>Streptomycetaceae</taxon>
        <taxon>Streptomyces</taxon>
    </lineage>
</organism>
<evidence type="ECO:0000313" key="2">
    <source>
        <dbReference type="EMBL" id="NJQ05508.1"/>
    </source>
</evidence>
<evidence type="ECO:0000256" key="1">
    <source>
        <dbReference type="SAM" id="MobiDB-lite"/>
    </source>
</evidence>
<evidence type="ECO:0000313" key="3">
    <source>
        <dbReference type="Proteomes" id="UP000578686"/>
    </source>
</evidence>
<dbReference type="EMBL" id="JAAVJD010000039">
    <property type="protein sequence ID" value="NJQ05508.1"/>
    <property type="molecule type" value="Genomic_DNA"/>
</dbReference>
<dbReference type="AlphaFoldDB" id="A0A7X6CZP3"/>
<accession>A0A7X6CZP3</accession>